<dbReference type="Proteomes" id="UP001345963">
    <property type="component" value="Unassembled WGS sequence"/>
</dbReference>
<evidence type="ECO:0000313" key="2">
    <source>
        <dbReference type="EMBL" id="MED6238912.1"/>
    </source>
</evidence>
<keyword evidence="3" id="KW-1185">Reference proteome</keyword>
<accession>A0ABU7AL24</accession>
<comment type="caution">
    <text evidence="2">The sequence shown here is derived from an EMBL/GenBank/DDBJ whole genome shotgun (WGS) entry which is preliminary data.</text>
</comment>
<dbReference type="EMBL" id="JAHUTI010020599">
    <property type="protein sequence ID" value="MED6238912.1"/>
    <property type="molecule type" value="Genomic_DNA"/>
</dbReference>
<feature type="region of interest" description="Disordered" evidence="1">
    <location>
        <begin position="1"/>
        <end position="69"/>
    </location>
</feature>
<name>A0ABU7AL24_9TELE</name>
<protein>
    <submittedName>
        <fullName evidence="2">Uncharacterized protein</fullName>
    </submittedName>
</protein>
<evidence type="ECO:0000256" key="1">
    <source>
        <dbReference type="SAM" id="MobiDB-lite"/>
    </source>
</evidence>
<gene>
    <name evidence="2" type="ORF">ATANTOWER_032120</name>
</gene>
<feature type="compositionally biased region" description="Basic and acidic residues" evidence="1">
    <location>
        <begin position="45"/>
        <end position="60"/>
    </location>
</feature>
<organism evidence="2 3">
    <name type="scientific">Ataeniobius toweri</name>
    <dbReference type="NCBI Taxonomy" id="208326"/>
    <lineage>
        <taxon>Eukaryota</taxon>
        <taxon>Metazoa</taxon>
        <taxon>Chordata</taxon>
        <taxon>Craniata</taxon>
        <taxon>Vertebrata</taxon>
        <taxon>Euteleostomi</taxon>
        <taxon>Actinopterygii</taxon>
        <taxon>Neopterygii</taxon>
        <taxon>Teleostei</taxon>
        <taxon>Neoteleostei</taxon>
        <taxon>Acanthomorphata</taxon>
        <taxon>Ovalentaria</taxon>
        <taxon>Atherinomorphae</taxon>
        <taxon>Cyprinodontiformes</taxon>
        <taxon>Goodeidae</taxon>
        <taxon>Ataeniobius</taxon>
    </lineage>
</organism>
<reference evidence="2 3" key="1">
    <citation type="submission" date="2021-07" db="EMBL/GenBank/DDBJ databases">
        <authorList>
            <person name="Palmer J.M."/>
        </authorList>
    </citation>
    <scope>NUCLEOTIDE SEQUENCE [LARGE SCALE GENOMIC DNA]</scope>
    <source>
        <strain evidence="2 3">AT_MEX2019</strain>
        <tissue evidence="2">Muscle</tissue>
    </source>
</reference>
<evidence type="ECO:0000313" key="3">
    <source>
        <dbReference type="Proteomes" id="UP001345963"/>
    </source>
</evidence>
<proteinExistence type="predicted"/>
<feature type="compositionally biased region" description="Basic and acidic residues" evidence="1">
    <location>
        <begin position="7"/>
        <end position="27"/>
    </location>
</feature>
<sequence>MQRMHRLNAERDGEVEEEKKEVERQEQEEAIEEDAVNRGQKRRSSLPDEWVRVEQKRQMEMDPTVMRGG</sequence>